<evidence type="ECO:0000256" key="6">
    <source>
        <dbReference type="ARBA" id="ARBA00023026"/>
    </source>
</evidence>
<evidence type="ECO:0000256" key="1">
    <source>
        <dbReference type="ARBA" id="ARBA00001971"/>
    </source>
</evidence>
<dbReference type="PRINTS" id="PR00463">
    <property type="entry name" value="EP450I"/>
</dbReference>
<reference evidence="10 11" key="1">
    <citation type="journal article" date="2014" name="Genome Announc.">
        <title>Draft genome sequence of Sclerotinia borealis, a psychrophilic plant pathogenic fungus.</title>
        <authorList>
            <person name="Mardanov A.V."/>
            <person name="Beletsky A.V."/>
            <person name="Kadnikov V.V."/>
            <person name="Ignatov A.N."/>
            <person name="Ravin N.V."/>
        </authorList>
    </citation>
    <scope>NUCLEOTIDE SEQUENCE [LARGE SCALE GENOMIC DNA]</scope>
    <source>
        <strain evidence="11">F-4157</strain>
    </source>
</reference>
<comment type="similarity">
    <text evidence="8">Belongs to the ustYa family.</text>
</comment>
<dbReference type="GO" id="GO:0004497">
    <property type="term" value="F:monooxygenase activity"/>
    <property type="evidence" value="ECO:0007669"/>
    <property type="project" value="UniProtKB-KW"/>
</dbReference>
<evidence type="ECO:0000313" key="11">
    <source>
        <dbReference type="Proteomes" id="UP000019487"/>
    </source>
</evidence>
<dbReference type="InterPro" id="IPR001128">
    <property type="entry name" value="Cyt_P450"/>
</dbReference>
<dbReference type="Gene3D" id="1.10.630.10">
    <property type="entry name" value="Cytochrome P450"/>
    <property type="match status" value="1"/>
</dbReference>
<comment type="similarity">
    <text evidence="2">Belongs to the cytochrome P450 family.</text>
</comment>
<name>W9C9G7_SCLBF</name>
<dbReference type="InterPro" id="IPR002401">
    <property type="entry name" value="Cyt_P450_E_grp-I"/>
</dbReference>
<dbReference type="HOGENOM" id="CLU_364531_0_0_1"/>
<dbReference type="AlphaFoldDB" id="W9C9G7"/>
<dbReference type="InterPro" id="IPR021765">
    <property type="entry name" value="UstYa-like"/>
</dbReference>
<evidence type="ECO:0000256" key="7">
    <source>
        <dbReference type="ARBA" id="ARBA00023033"/>
    </source>
</evidence>
<dbReference type="EMBL" id="AYSA01000323">
    <property type="protein sequence ID" value="ESZ93387.1"/>
    <property type="molecule type" value="Genomic_DNA"/>
</dbReference>
<keyword evidence="9" id="KW-0349">Heme</keyword>
<dbReference type="PROSITE" id="PS00086">
    <property type="entry name" value="CYTOCHROME_P450"/>
    <property type="match status" value="1"/>
</dbReference>
<dbReference type="SUPFAM" id="SSF48264">
    <property type="entry name" value="Cytochrome P450"/>
    <property type="match status" value="1"/>
</dbReference>
<dbReference type="InterPro" id="IPR050121">
    <property type="entry name" value="Cytochrome_P450_monoxygenase"/>
</dbReference>
<evidence type="ECO:0000256" key="8">
    <source>
        <dbReference type="ARBA" id="ARBA00035112"/>
    </source>
</evidence>
<keyword evidence="11" id="KW-1185">Reference proteome</keyword>
<dbReference type="GO" id="GO:0005506">
    <property type="term" value="F:iron ion binding"/>
    <property type="evidence" value="ECO:0007669"/>
    <property type="project" value="InterPro"/>
</dbReference>
<dbReference type="Pfam" id="PF11807">
    <property type="entry name" value="UstYa"/>
    <property type="match status" value="1"/>
</dbReference>
<dbReference type="CDD" id="cd11062">
    <property type="entry name" value="CYP58-like"/>
    <property type="match status" value="1"/>
</dbReference>
<keyword evidence="7" id="KW-0503">Monooxygenase</keyword>
<keyword evidence="3 9" id="KW-0479">Metal-binding</keyword>
<dbReference type="Pfam" id="PF00067">
    <property type="entry name" value="p450"/>
    <property type="match status" value="1"/>
</dbReference>
<evidence type="ECO:0000313" key="10">
    <source>
        <dbReference type="EMBL" id="ESZ93387.1"/>
    </source>
</evidence>
<organism evidence="10 11">
    <name type="scientific">Sclerotinia borealis (strain F-4128)</name>
    <dbReference type="NCBI Taxonomy" id="1432307"/>
    <lineage>
        <taxon>Eukaryota</taxon>
        <taxon>Fungi</taxon>
        <taxon>Dikarya</taxon>
        <taxon>Ascomycota</taxon>
        <taxon>Pezizomycotina</taxon>
        <taxon>Leotiomycetes</taxon>
        <taxon>Helotiales</taxon>
        <taxon>Sclerotiniaceae</taxon>
        <taxon>Sclerotinia</taxon>
    </lineage>
</organism>
<keyword evidence="4" id="KW-0560">Oxidoreductase</keyword>
<dbReference type="Proteomes" id="UP000019487">
    <property type="component" value="Unassembled WGS sequence"/>
</dbReference>
<evidence type="ECO:0000256" key="5">
    <source>
        <dbReference type="ARBA" id="ARBA00023004"/>
    </source>
</evidence>
<dbReference type="GO" id="GO:0016705">
    <property type="term" value="F:oxidoreductase activity, acting on paired donors, with incorporation or reduction of molecular oxygen"/>
    <property type="evidence" value="ECO:0007669"/>
    <property type="project" value="InterPro"/>
</dbReference>
<protein>
    <submittedName>
        <fullName evidence="10">Cytochrome P450</fullName>
    </submittedName>
</protein>
<gene>
    <name evidence="10" type="ORF">SBOR_6234</name>
</gene>
<evidence type="ECO:0000256" key="4">
    <source>
        <dbReference type="ARBA" id="ARBA00023002"/>
    </source>
</evidence>
<keyword evidence="5 9" id="KW-0408">Iron</keyword>
<accession>W9C9G7</accession>
<comment type="caution">
    <text evidence="10">The sequence shown here is derived from an EMBL/GenBank/DDBJ whole genome shotgun (WGS) entry which is preliminary data.</text>
</comment>
<feature type="binding site" description="axial binding residue" evidence="9">
    <location>
        <position position="706"/>
    </location>
    <ligand>
        <name>heme</name>
        <dbReference type="ChEBI" id="CHEBI:30413"/>
    </ligand>
    <ligandPart>
        <name>Fe</name>
        <dbReference type="ChEBI" id="CHEBI:18248"/>
    </ligandPart>
</feature>
<dbReference type="PANTHER" id="PTHR24305">
    <property type="entry name" value="CYTOCHROME P450"/>
    <property type="match status" value="1"/>
</dbReference>
<keyword evidence="6" id="KW-0843">Virulence</keyword>
<comment type="cofactor">
    <cofactor evidence="1 9">
        <name>heme</name>
        <dbReference type="ChEBI" id="CHEBI:30413"/>
    </cofactor>
</comment>
<dbReference type="InterPro" id="IPR036396">
    <property type="entry name" value="Cyt_P450_sf"/>
</dbReference>
<dbReference type="PANTHER" id="PTHR24305:SF157">
    <property type="entry name" value="N-ACETYLTRYPTOPHAN 6-HYDROXYLASE IVOC-RELATED"/>
    <property type="match status" value="1"/>
</dbReference>
<sequence length="766" mass="87079">MAPQEPEYTPLDEENYAEKPKLSGRIPFSNSMKDIVIVLLALSTAISSISAFNQKYVPIPESFGYPALDLTSGMHIQNYTWWSGYSAASHPTQQSVDQLWEEIIPAHGIVAVDHTWASSKELPQTISLPDDPSKGVYVIDAYHQLHCLKIVRKTFFELSRGAQLTYPIGHSTHCFDNFRQYIQCTAGDTLLYSWGLNTTGDGQLRKCRDWSALSDWAGKHSACYRDGEPSSLLDHFGHYLLTLLPKRGVDANNRLHSFQVFSLEYFQHDMAVVEIIISLVLAQIIYVSIWRLFLSPISHIPGPRLAALTSWYEFYYDVIKPGQFVWHIKDLHEKYGPIVRVTPWEIHIKDVTFLDEIYAPASRNREKYSFQTRTLKVPLSIGGTIQNDLHRRRREALNPFFNKKSVSNFESVLREKVEKLVEVIAVHETTQTPVNLLDVYFAFANDVVSYYSFGHDNNLLGNEEKASTQRNNISRLLMGVKFNQHFPWLFDLLDMIPFPIAKHIMPPGALDMVAFTDSIREEVDQVLGDTDNILKGDRRSIFYELRDNPSLPPTEKSALRLEHEATLIVMAGTESTAKSIAIAHFHLLSSPECMAKLRAELHTVPESASWSQLEQLPYLSGCIAEGNRLSFGVTARVCRIAPDETLHYKQHAIPPGTPISQTTLVVHTDENIFPDPWAFKPERWMGPEGVERKKYQMAFNKGARNCIGINLAHAEMFLALAAVARFDMTLYETDLRDVQFTHDFHVAYPSRLETKGVQAKVYGKNM</sequence>
<evidence type="ECO:0000256" key="3">
    <source>
        <dbReference type="ARBA" id="ARBA00022723"/>
    </source>
</evidence>
<proteinExistence type="inferred from homology"/>
<evidence type="ECO:0000256" key="9">
    <source>
        <dbReference type="PIRSR" id="PIRSR602401-1"/>
    </source>
</evidence>
<dbReference type="STRING" id="1432307.W9C9G7"/>
<dbReference type="GO" id="GO:0043386">
    <property type="term" value="P:mycotoxin biosynthetic process"/>
    <property type="evidence" value="ECO:0007669"/>
    <property type="project" value="InterPro"/>
</dbReference>
<dbReference type="GO" id="GO:0020037">
    <property type="term" value="F:heme binding"/>
    <property type="evidence" value="ECO:0007669"/>
    <property type="project" value="InterPro"/>
</dbReference>
<evidence type="ECO:0000256" key="2">
    <source>
        <dbReference type="ARBA" id="ARBA00010617"/>
    </source>
</evidence>
<dbReference type="OrthoDB" id="3945418at2759"/>
<dbReference type="InterPro" id="IPR017972">
    <property type="entry name" value="Cyt_P450_CS"/>
</dbReference>